<name>A0AA35XG94_GEOBA</name>
<dbReference type="AlphaFoldDB" id="A0AA35XG94"/>
<evidence type="ECO:0008006" key="3">
    <source>
        <dbReference type="Google" id="ProtNLM"/>
    </source>
</evidence>
<dbReference type="PANTHER" id="PTHR47027">
    <property type="entry name" value="REVERSE TRANSCRIPTASE DOMAIN-CONTAINING PROTEIN"/>
    <property type="match status" value="1"/>
</dbReference>
<evidence type="ECO:0000313" key="2">
    <source>
        <dbReference type="Proteomes" id="UP001174909"/>
    </source>
</evidence>
<keyword evidence="2" id="KW-1185">Reference proteome</keyword>
<reference evidence="1" key="1">
    <citation type="submission" date="2023-03" db="EMBL/GenBank/DDBJ databases">
        <authorList>
            <person name="Steffen K."/>
            <person name="Cardenas P."/>
        </authorList>
    </citation>
    <scope>NUCLEOTIDE SEQUENCE</scope>
</reference>
<protein>
    <recommendedName>
        <fullName evidence="3">Reverse transcriptase</fullName>
    </recommendedName>
</protein>
<evidence type="ECO:0000313" key="1">
    <source>
        <dbReference type="EMBL" id="CAI8056319.1"/>
    </source>
</evidence>
<proteinExistence type="predicted"/>
<feature type="non-terminal residue" evidence="1">
    <location>
        <position position="1"/>
    </location>
</feature>
<accession>A0AA35XG94</accession>
<dbReference type="EMBL" id="CASHTH010004348">
    <property type="protein sequence ID" value="CAI8056319.1"/>
    <property type="molecule type" value="Genomic_DNA"/>
</dbReference>
<dbReference type="Proteomes" id="UP001174909">
    <property type="component" value="Unassembled WGS sequence"/>
</dbReference>
<gene>
    <name evidence="1" type="ORF">GBAR_LOCUS30679</name>
</gene>
<dbReference type="PANTHER" id="PTHR47027:SF20">
    <property type="entry name" value="REVERSE TRANSCRIPTASE-LIKE PROTEIN WITH RNA-DIRECTED DNA POLYMERASE DOMAIN"/>
    <property type="match status" value="1"/>
</dbReference>
<organism evidence="1 2">
    <name type="scientific">Geodia barretti</name>
    <name type="common">Barrett's horny sponge</name>
    <dbReference type="NCBI Taxonomy" id="519541"/>
    <lineage>
        <taxon>Eukaryota</taxon>
        <taxon>Metazoa</taxon>
        <taxon>Porifera</taxon>
        <taxon>Demospongiae</taxon>
        <taxon>Heteroscleromorpha</taxon>
        <taxon>Tetractinellida</taxon>
        <taxon>Astrophorina</taxon>
        <taxon>Geodiidae</taxon>
        <taxon>Geodia</taxon>
    </lineage>
</organism>
<sequence length="393" mass="44259">IVSLYAAKWNYELNAGKSATVVIGESKNSRDLLRQSRRWYVSGEIVPEKDIYHHLGILRSVSASTLQRTTERCSAGRSAFFSLNAIGARFGCLHPATTLRLYKTFCIPILLYGSELWHITKTELLLLERVHRRILRTLLGLPVRCSTKALLHILGILDVKALIHQRQMNFLFSFSRLPSDSLPVQLLRIRLENPPTGLIPTLQNTLAQYGFPPTNIILAGHWSQGGWKRTVRRLLLAEQYADFTSDCSHLPLSECAELKLGRIIPHLLVCRGFPRATKLNITRIRLLVNCHGLGTDTCRFRNNVSDPTCKLCGSGPEDTTHFISHCPALSSARILLPLLAASDLAPLLDSDPNGFAEHILGIRWIEDPPLQREIVVFLHRLHSEHHRQLLALI</sequence>
<comment type="caution">
    <text evidence="1">The sequence shown here is derived from an EMBL/GenBank/DDBJ whole genome shotgun (WGS) entry which is preliminary data.</text>
</comment>